<accession>A0A6J4IR96</accession>
<proteinExistence type="predicted"/>
<feature type="region of interest" description="Disordered" evidence="1">
    <location>
        <begin position="1"/>
        <end position="38"/>
    </location>
</feature>
<gene>
    <name evidence="2" type="ORF">AVDCRST_MAG57-2409</name>
</gene>
<organism evidence="2">
    <name type="scientific">uncultured Blastococcus sp</name>
    <dbReference type="NCBI Taxonomy" id="217144"/>
    <lineage>
        <taxon>Bacteria</taxon>
        <taxon>Bacillati</taxon>
        <taxon>Actinomycetota</taxon>
        <taxon>Actinomycetes</taxon>
        <taxon>Geodermatophilales</taxon>
        <taxon>Geodermatophilaceae</taxon>
        <taxon>Blastococcus</taxon>
        <taxon>environmental samples</taxon>
    </lineage>
</organism>
<sequence>GDRPGPPEAALVRDEGGREAHGVRARRRGGRPLPALGHREGHQGLARWWRRRGRRLRRRGWRRPVLRRQRWRRVREQQRRPVGHGARGRRCVLRRLVRRAPLL</sequence>
<keyword evidence="2" id="KW-0238">DNA-binding</keyword>
<reference evidence="2" key="1">
    <citation type="submission" date="2020-02" db="EMBL/GenBank/DDBJ databases">
        <authorList>
            <person name="Meier V. D."/>
        </authorList>
    </citation>
    <scope>NUCLEOTIDE SEQUENCE</scope>
    <source>
        <strain evidence="2">AVDCRST_MAG57</strain>
    </source>
</reference>
<evidence type="ECO:0000256" key="1">
    <source>
        <dbReference type="SAM" id="MobiDB-lite"/>
    </source>
</evidence>
<dbReference type="EMBL" id="CADCTI010000197">
    <property type="protein sequence ID" value="CAA9256801.1"/>
    <property type="molecule type" value="Genomic_DNA"/>
</dbReference>
<dbReference type="GO" id="GO:0003677">
    <property type="term" value="F:DNA binding"/>
    <property type="evidence" value="ECO:0007669"/>
    <property type="project" value="UniProtKB-KW"/>
</dbReference>
<dbReference type="AlphaFoldDB" id="A0A6J4IR96"/>
<feature type="non-terminal residue" evidence="2">
    <location>
        <position position="1"/>
    </location>
</feature>
<evidence type="ECO:0000313" key="2">
    <source>
        <dbReference type="EMBL" id="CAA9256801.1"/>
    </source>
</evidence>
<protein>
    <submittedName>
        <fullName evidence="2">Single-stranded DNA-binding protein</fullName>
    </submittedName>
</protein>
<feature type="non-terminal residue" evidence="2">
    <location>
        <position position="103"/>
    </location>
</feature>
<name>A0A6J4IR96_9ACTN</name>
<feature type="compositionally biased region" description="Basic and acidic residues" evidence="1">
    <location>
        <begin position="1"/>
        <end position="22"/>
    </location>
</feature>